<evidence type="ECO:0000256" key="3">
    <source>
        <dbReference type="ARBA" id="ARBA00022525"/>
    </source>
</evidence>
<sequence length="403" mass="46505">MLNTKPFRMVLLSIFRILVIWGLMLFIEHSGQMAKVGQPSIALLAEAPTLPLIWELLEDVPGKQQSKPRVLGHPLRYMLELYQRSADMHGHPRENRTIGATMVRLVRPLANVAKPLRGPWYIQTLDFALRPNRALYQLVRATVVYRHQLHLNRYHLSCHVEPWVQKNPTNHFSPSGRASSKPSLLSKAWTEMDITQHIQQRLWKHKGRRILRLQFMCQQQKGTEVVLRHWHGTASLDIAFLLLYFNDTHKTVHKAKLLPRGMEEFTGRGSSLLLRRARQAGSIRSEVPGPSRERDKPESSQCSLHPFQVSFHQLGWDHWIIAPHLYTPNYCKGTCPRVLRYGLNSPNHAIIQNLVNELVDQRVPQPSCVPYKYVPISILLIEANGSILYKEYEDMIAQSCTCR</sequence>
<evidence type="ECO:0000259" key="10">
    <source>
        <dbReference type="PROSITE" id="PS51362"/>
    </source>
</evidence>
<comment type="similarity">
    <text evidence="2 8">Belongs to the TGF-beta family.</text>
</comment>
<dbReference type="OrthoDB" id="6427922at2759"/>
<reference evidence="11" key="1">
    <citation type="journal article" date="2021" name="Evol. Appl.">
        <title>The genome of the Pyrenean desman and the effects of bottlenecks and inbreeding on the genomic landscape of an endangered species.</title>
        <authorList>
            <person name="Escoda L."/>
            <person name="Castresana J."/>
        </authorList>
    </citation>
    <scope>NUCLEOTIDE SEQUENCE</scope>
    <source>
        <strain evidence="11">IBE-C5619</strain>
    </source>
</reference>
<dbReference type="GO" id="GO:0005615">
    <property type="term" value="C:extracellular space"/>
    <property type="evidence" value="ECO:0007669"/>
    <property type="project" value="TreeGrafter"/>
</dbReference>
<keyword evidence="5 8" id="KW-0339">Growth factor</keyword>
<dbReference type="EMBL" id="JAGFMF010011487">
    <property type="protein sequence ID" value="KAG8521161.1"/>
    <property type="molecule type" value="Genomic_DNA"/>
</dbReference>
<dbReference type="GO" id="GO:0005125">
    <property type="term" value="F:cytokine activity"/>
    <property type="evidence" value="ECO:0007669"/>
    <property type="project" value="TreeGrafter"/>
</dbReference>
<keyword evidence="4" id="KW-0732">Signal</keyword>
<feature type="domain" description="TGF-beta family profile" evidence="10">
    <location>
        <begin position="275"/>
        <end position="403"/>
    </location>
</feature>
<dbReference type="GO" id="GO:0008083">
    <property type="term" value="F:growth factor activity"/>
    <property type="evidence" value="ECO:0007669"/>
    <property type="project" value="UniProtKB-KW"/>
</dbReference>
<dbReference type="Pfam" id="PF00019">
    <property type="entry name" value="TGF_beta"/>
    <property type="match status" value="1"/>
</dbReference>
<dbReference type="InterPro" id="IPR001839">
    <property type="entry name" value="TGF-b_C"/>
</dbReference>
<dbReference type="Gene3D" id="2.10.90.10">
    <property type="entry name" value="Cystine-knot cytokines"/>
    <property type="match status" value="1"/>
</dbReference>
<evidence type="ECO:0000256" key="7">
    <source>
        <dbReference type="ARBA" id="ARBA00023180"/>
    </source>
</evidence>
<comment type="subcellular location">
    <subcellularLocation>
        <location evidence="1">Secreted</location>
    </subcellularLocation>
</comment>
<evidence type="ECO:0000256" key="6">
    <source>
        <dbReference type="ARBA" id="ARBA00023157"/>
    </source>
</evidence>
<keyword evidence="12" id="KW-1185">Reference proteome</keyword>
<keyword evidence="6" id="KW-1015">Disulfide bond</keyword>
<keyword evidence="7" id="KW-0325">Glycoprotein</keyword>
<feature type="transmembrane region" description="Helical" evidence="9">
    <location>
        <begin position="6"/>
        <end position="27"/>
    </location>
</feature>
<proteinExistence type="inferred from homology"/>
<dbReference type="InterPro" id="IPR015615">
    <property type="entry name" value="TGF-beta-rel"/>
</dbReference>
<dbReference type="PANTHER" id="PTHR11848:SF22">
    <property type="entry name" value="BONE MORPHOGENETIC PROTEIN 15"/>
    <property type="match status" value="1"/>
</dbReference>
<gene>
    <name evidence="11" type="ORF">J0S82_020661</name>
</gene>
<evidence type="ECO:0000256" key="5">
    <source>
        <dbReference type="ARBA" id="ARBA00023030"/>
    </source>
</evidence>
<evidence type="ECO:0000256" key="1">
    <source>
        <dbReference type="ARBA" id="ARBA00004613"/>
    </source>
</evidence>
<keyword evidence="3" id="KW-0964">Secreted</keyword>
<dbReference type="PROSITE" id="PS00250">
    <property type="entry name" value="TGF_BETA_1"/>
    <property type="match status" value="1"/>
</dbReference>
<accession>A0A8J6AKQ1</accession>
<dbReference type="CDD" id="cd19402">
    <property type="entry name" value="TGF_beta_GDF9B"/>
    <property type="match status" value="1"/>
</dbReference>
<dbReference type="FunFam" id="2.10.90.10:FF:000012">
    <property type="entry name" value="Growth/differentiation factor 9 (Predicted)"/>
    <property type="match status" value="1"/>
</dbReference>
<dbReference type="InterPro" id="IPR029034">
    <property type="entry name" value="Cystine-knot_cytokine"/>
</dbReference>
<protein>
    <submittedName>
        <fullName evidence="11">Bone morphogenetic protein 15</fullName>
    </submittedName>
</protein>
<keyword evidence="9" id="KW-0812">Transmembrane</keyword>
<evidence type="ECO:0000256" key="4">
    <source>
        <dbReference type="ARBA" id="ARBA00022729"/>
    </source>
</evidence>
<evidence type="ECO:0000313" key="12">
    <source>
        <dbReference type="Proteomes" id="UP000700334"/>
    </source>
</evidence>
<comment type="caution">
    <text evidence="11">The sequence shown here is derived from an EMBL/GenBank/DDBJ whole genome shotgun (WGS) entry which is preliminary data.</text>
</comment>
<dbReference type="AlphaFoldDB" id="A0A8J6AKQ1"/>
<dbReference type="PROSITE" id="PS51362">
    <property type="entry name" value="TGF_BETA_2"/>
    <property type="match status" value="1"/>
</dbReference>
<evidence type="ECO:0000313" key="11">
    <source>
        <dbReference type="EMBL" id="KAG8521161.1"/>
    </source>
</evidence>
<dbReference type="InterPro" id="IPR017948">
    <property type="entry name" value="TGFb_CS"/>
</dbReference>
<evidence type="ECO:0000256" key="2">
    <source>
        <dbReference type="ARBA" id="ARBA00006656"/>
    </source>
</evidence>
<dbReference type="SMART" id="SM00204">
    <property type="entry name" value="TGFB"/>
    <property type="match status" value="1"/>
</dbReference>
<dbReference type="Proteomes" id="UP000700334">
    <property type="component" value="Unassembled WGS sequence"/>
</dbReference>
<dbReference type="SUPFAM" id="SSF57501">
    <property type="entry name" value="Cystine-knot cytokines"/>
    <property type="match status" value="1"/>
</dbReference>
<dbReference type="PANTHER" id="PTHR11848">
    <property type="entry name" value="TGF-BETA FAMILY"/>
    <property type="match status" value="1"/>
</dbReference>
<keyword evidence="9" id="KW-0472">Membrane</keyword>
<evidence type="ECO:0000256" key="9">
    <source>
        <dbReference type="SAM" id="Phobius"/>
    </source>
</evidence>
<evidence type="ECO:0000256" key="8">
    <source>
        <dbReference type="RuleBase" id="RU000354"/>
    </source>
</evidence>
<keyword evidence="9" id="KW-1133">Transmembrane helix</keyword>
<name>A0A8J6AKQ1_GALPY</name>
<organism evidence="11 12">
    <name type="scientific">Galemys pyrenaicus</name>
    <name type="common">Iberian desman</name>
    <name type="synonym">Pyrenean desman</name>
    <dbReference type="NCBI Taxonomy" id="202257"/>
    <lineage>
        <taxon>Eukaryota</taxon>
        <taxon>Metazoa</taxon>
        <taxon>Chordata</taxon>
        <taxon>Craniata</taxon>
        <taxon>Vertebrata</taxon>
        <taxon>Euteleostomi</taxon>
        <taxon>Mammalia</taxon>
        <taxon>Eutheria</taxon>
        <taxon>Laurasiatheria</taxon>
        <taxon>Eulipotyphla</taxon>
        <taxon>Talpidae</taxon>
        <taxon>Galemys</taxon>
    </lineage>
</organism>